<feature type="region of interest" description="Disordered" evidence="2">
    <location>
        <begin position="125"/>
        <end position="150"/>
    </location>
</feature>
<dbReference type="InterPro" id="IPR050282">
    <property type="entry name" value="Cycloisomerase_2"/>
</dbReference>
<dbReference type="SUPFAM" id="SSF51004">
    <property type="entry name" value="C-terminal (heme d1) domain of cytochrome cd1-nitrite reductase"/>
    <property type="match status" value="1"/>
</dbReference>
<dbReference type="InterPro" id="IPR011048">
    <property type="entry name" value="Haem_d1_sf"/>
</dbReference>
<organism evidence="3 4">
    <name type="scientific">Planococcus chinensis</name>
    <dbReference type="NCBI Taxonomy" id="272917"/>
    <lineage>
        <taxon>Bacteria</taxon>
        <taxon>Bacillati</taxon>
        <taxon>Bacillota</taxon>
        <taxon>Bacilli</taxon>
        <taxon>Bacillales</taxon>
        <taxon>Caryophanaceae</taxon>
        <taxon>Planococcus</taxon>
    </lineage>
</organism>
<dbReference type="Proteomes" id="UP001597273">
    <property type="component" value="Unassembled WGS sequence"/>
</dbReference>
<dbReference type="InterPro" id="IPR019405">
    <property type="entry name" value="Lactonase_7-beta_prop"/>
</dbReference>
<evidence type="ECO:0000256" key="1">
    <source>
        <dbReference type="ARBA" id="ARBA00005564"/>
    </source>
</evidence>
<proteinExistence type="inferred from homology"/>
<dbReference type="EMBL" id="JBHUFW010000012">
    <property type="protein sequence ID" value="MFD1864448.1"/>
    <property type="molecule type" value="Genomic_DNA"/>
</dbReference>
<comment type="similarity">
    <text evidence="1">Belongs to the cycloisomerase 2 family.</text>
</comment>
<accession>A0ABW4QLK2</accession>
<dbReference type="Pfam" id="PF10282">
    <property type="entry name" value="Lactonase"/>
    <property type="match status" value="1"/>
</dbReference>
<protein>
    <submittedName>
        <fullName evidence="3">Lactonase family protein</fullName>
    </submittedName>
</protein>
<evidence type="ECO:0000313" key="3">
    <source>
        <dbReference type="EMBL" id="MFD1864448.1"/>
    </source>
</evidence>
<keyword evidence="4" id="KW-1185">Reference proteome</keyword>
<name>A0ABW4QLK2_9BACL</name>
<dbReference type="Gene3D" id="2.130.10.10">
    <property type="entry name" value="YVTN repeat-like/Quinoprotein amine dehydrogenase"/>
    <property type="match status" value="1"/>
</dbReference>
<reference evidence="4" key="1">
    <citation type="journal article" date="2019" name="Int. J. Syst. Evol. Microbiol.">
        <title>The Global Catalogue of Microorganisms (GCM) 10K type strain sequencing project: providing services to taxonomists for standard genome sequencing and annotation.</title>
        <authorList>
            <consortium name="The Broad Institute Genomics Platform"/>
            <consortium name="The Broad Institute Genome Sequencing Center for Infectious Disease"/>
            <person name="Wu L."/>
            <person name="Ma J."/>
        </authorList>
    </citation>
    <scope>NUCLEOTIDE SEQUENCE [LARGE SCALE GENOMIC DNA]</scope>
    <source>
        <strain evidence="4">CGMCC 1.15475</strain>
    </source>
</reference>
<feature type="compositionally biased region" description="Basic and acidic residues" evidence="2">
    <location>
        <begin position="128"/>
        <end position="145"/>
    </location>
</feature>
<evidence type="ECO:0000313" key="4">
    <source>
        <dbReference type="Proteomes" id="UP001597273"/>
    </source>
</evidence>
<dbReference type="PANTHER" id="PTHR30344">
    <property type="entry name" value="6-PHOSPHOGLUCONOLACTONASE-RELATED"/>
    <property type="match status" value="1"/>
</dbReference>
<dbReference type="InterPro" id="IPR015943">
    <property type="entry name" value="WD40/YVTN_repeat-like_dom_sf"/>
</dbReference>
<comment type="caution">
    <text evidence="3">The sequence shown here is derived from an EMBL/GenBank/DDBJ whole genome shotgun (WGS) entry which is preliminary data.</text>
</comment>
<evidence type="ECO:0000256" key="2">
    <source>
        <dbReference type="SAM" id="MobiDB-lite"/>
    </source>
</evidence>
<gene>
    <name evidence="3" type="ORF">ACFSDB_16215</name>
</gene>
<dbReference type="RefSeq" id="WP_204892777.1">
    <property type="nucleotide sequence ID" value="NZ_JBHUFW010000012.1"/>
</dbReference>
<dbReference type="PANTHER" id="PTHR30344:SF1">
    <property type="entry name" value="6-PHOSPHOGLUCONOLACTONASE"/>
    <property type="match status" value="1"/>
</dbReference>
<sequence length="345" mass="36218">MHYLLTGSYSGPEEKGIKLWRFDSAAGKLTEGEGMAGVDRPSFLAIHPNGSSFAAASETGNGELVACLCNPADGEFVEINRQPSNGDHPAHVTIAESGSWLLAVNYSGGNVNVYPLSPEGEIGGLADSVRHEGTGPNRDRQDAAHPHSVSQIPGTPFFVVPDLGTDTLYIYRLDDSTGKLSLQREVPCSPGSGPRHAAFHPVEKIIYVLQELNSSVTVYSLGEGASMVALQTVSLLPEEWPGENTSAEVAVSEDGRFLYASNRGHDSIAAFSIGNGGKLDLLGFAASGGAGPRHFTLIPGGEWLVAANERSDSLHVLKLASGGMPEPHGEPVATKAPVCVKLIGK</sequence>